<dbReference type="Gene3D" id="3.30.730.10">
    <property type="entry name" value="AP2/ERF domain"/>
    <property type="match status" value="1"/>
</dbReference>
<feature type="compositionally biased region" description="Polar residues" evidence="6">
    <location>
        <begin position="144"/>
        <end position="159"/>
    </location>
</feature>
<dbReference type="InterPro" id="IPR016177">
    <property type="entry name" value="DNA-bd_dom_sf"/>
</dbReference>
<keyword evidence="5" id="KW-0539">Nucleus</keyword>
<dbReference type="InterPro" id="IPR001471">
    <property type="entry name" value="AP2/ERF_dom"/>
</dbReference>
<dbReference type="Pfam" id="PF00847">
    <property type="entry name" value="AP2"/>
    <property type="match status" value="1"/>
</dbReference>
<evidence type="ECO:0000256" key="1">
    <source>
        <dbReference type="ARBA" id="ARBA00004123"/>
    </source>
</evidence>
<feature type="compositionally biased region" description="Polar residues" evidence="6">
    <location>
        <begin position="1"/>
        <end position="10"/>
    </location>
</feature>
<dbReference type="SUPFAM" id="SSF54171">
    <property type="entry name" value="DNA-binding domain"/>
    <property type="match status" value="1"/>
</dbReference>
<feature type="region of interest" description="Disordered" evidence="6">
    <location>
        <begin position="144"/>
        <end position="165"/>
    </location>
</feature>
<reference evidence="8" key="1">
    <citation type="submission" date="2024-02" db="EMBL/GenBank/DDBJ databases">
        <authorList>
            <consortium name="ELIXIR-Norway"/>
            <consortium name="Elixir Norway"/>
        </authorList>
    </citation>
    <scope>NUCLEOTIDE SEQUENCE</scope>
</reference>
<dbReference type="EMBL" id="OZ019908">
    <property type="protein sequence ID" value="CAK9207383.1"/>
    <property type="molecule type" value="Genomic_DNA"/>
</dbReference>
<evidence type="ECO:0000256" key="2">
    <source>
        <dbReference type="ARBA" id="ARBA00023015"/>
    </source>
</evidence>
<feature type="region of interest" description="Disordered" evidence="6">
    <location>
        <begin position="60"/>
        <end position="118"/>
    </location>
</feature>
<feature type="region of interest" description="Disordered" evidence="6">
    <location>
        <begin position="389"/>
        <end position="413"/>
    </location>
</feature>
<feature type="region of interest" description="Disordered" evidence="6">
    <location>
        <begin position="1"/>
        <end position="22"/>
    </location>
</feature>
<proteinExistence type="predicted"/>
<evidence type="ECO:0000313" key="8">
    <source>
        <dbReference type="EMBL" id="CAK9207383.1"/>
    </source>
</evidence>
<dbReference type="PRINTS" id="PR00367">
    <property type="entry name" value="ETHRSPELEMNT"/>
</dbReference>
<dbReference type="InterPro" id="IPR050913">
    <property type="entry name" value="AP2/ERF_ERF"/>
</dbReference>
<accession>A0ABP0TXG2</accession>
<gene>
    <name evidence="8" type="ORF">CSSPTR1EN2_LOCUS8779</name>
</gene>
<evidence type="ECO:0000313" key="9">
    <source>
        <dbReference type="Proteomes" id="UP001497512"/>
    </source>
</evidence>
<dbReference type="PROSITE" id="PS51032">
    <property type="entry name" value="AP2_ERF"/>
    <property type="match status" value="1"/>
</dbReference>
<feature type="compositionally biased region" description="Basic and acidic residues" evidence="6">
    <location>
        <begin position="73"/>
        <end position="82"/>
    </location>
</feature>
<protein>
    <recommendedName>
        <fullName evidence="7">AP2/ERF domain-containing protein</fullName>
    </recommendedName>
</protein>
<evidence type="ECO:0000256" key="6">
    <source>
        <dbReference type="SAM" id="MobiDB-lite"/>
    </source>
</evidence>
<dbReference type="PANTHER" id="PTHR31194:SF140">
    <property type="entry name" value="ETHYLENE-RESPONSIVE TRANSCRIPTION FACTOR CRF2"/>
    <property type="match status" value="1"/>
</dbReference>
<dbReference type="CDD" id="cd00018">
    <property type="entry name" value="AP2"/>
    <property type="match status" value="1"/>
</dbReference>
<dbReference type="PANTHER" id="PTHR31194">
    <property type="entry name" value="SHN SHINE , DNA BINDING / TRANSCRIPTION FACTOR"/>
    <property type="match status" value="1"/>
</dbReference>
<feature type="region of interest" description="Disordered" evidence="6">
    <location>
        <begin position="529"/>
        <end position="548"/>
    </location>
</feature>
<keyword evidence="9" id="KW-1185">Reference proteome</keyword>
<keyword evidence="4" id="KW-0804">Transcription</keyword>
<feature type="region of interest" description="Disordered" evidence="6">
    <location>
        <begin position="327"/>
        <end position="348"/>
    </location>
</feature>
<feature type="compositionally biased region" description="Low complexity" evidence="6">
    <location>
        <begin position="393"/>
        <end position="407"/>
    </location>
</feature>
<feature type="domain" description="AP2/ERF" evidence="7">
    <location>
        <begin position="231"/>
        <end position="288"/>
    </location>
</feature>
<keyword evidence="3" id="KW-0238">DNA-binding</keyword>
<dbReference type="InterPro" id="IPR036955">
    <property type="entry name" value="AP2/ERF_dom_sf"/>
</dbReference>
<evidence type="ECO:0000256" key="3">
    <source>
        <dbReference type="ARBA" id="ARBA00023125"/>
    </source>
</evidence>
<dbReference type="SMART" id="SM00380">
    <property type="entry name" value="AP2"/>
    <property type="match status" value="1"/>
</dbReference>
<sequence>MPGPQTTLFPRSTAAASMPKVMQQQQVCKKVLKRDLSTESEDEWDPKPQICPKRVRVICTDPDATDSSSDEEGNFRRSDLMRNSHHRRHVQEINIQAQGGAGAGASSSSDSEDDDVEVPSYHSIFTAQAMKCSLNYASPIGTASVPSQLSKTYNKSSSDSNRKVSLTEKKNQKLALKKHERTDKGDSVVAASITKVVASAAGNVRSKPPLATAKSLATKISKGGDDRKIHKFRGVRQRPWGKWAAEIRDPSKGVRLWLGTYDTAEEAAHAYDKAARQIRGPHAHTNFPSQEGLEQLELATNPRLVAANSEDARSLKGTDILKKDALDQGTRKQSATAGESIKNDSKGVAWTDGPLLKAAENVLCHAAESEVLTERTSSSEQSCHMAALEPNVGEASPSASESSEGSALTRRSKEELDDFHNLGEVEQGESFLHDADCALPEEDCANFLMCSPSSVLDGCSTSFSELSTGSIANNLAFCDPFTGGNTTLEDRSGLSDSKKGNNSHTSDIAIVKSQGNDLTSLELIVIQEDSHEKEDKDAASDSENQDLADDEKADLQNLADLSDAFFSDDEFLLDIPECDGGEDLMMEFAESFDFLGEEDKIGDLGFECGNEAFNWFSTPDITIA</sequence>
<comment type="subcellular location">
    <subcellularLocation>
        <location evidence="1">Nucleus</location>
    </subcellularLocation>
</comment>
<evidence type="ECO:0000256" key="4">
    <source>
        <dbReference type="ARBA" id="ARBA00023163"/>
    </source>
</evidence>
<keyword evidence="2" id="KW-0805">Transcription regulation</keyword>
<evidence type="ECO:0000259" key="7">
    <source>
        <dbReference type="PROSITE" id="PS51032"/>
    </source>
</evidence>
<feature type="region of interest" description="Disordered" evidence="6">
    <location>
        <begin position="34"/>
        <end position="53"/>
    </location>
</feature>
<name>A0ABP0TXG2_9BRYO</name>
<organism evidence="8 9">
    <name type="scientific">Sphagnum troendelagicum</name>
    <dbReference type="NCBI Taxonomy" id="128251"/>
    <lineage>
        <taxon>Eukaryota</taxon>
        <taxon>Viridiplantae</taxon>
        <taxon>Streptophyta</taxon>
        <taxon>Embryophyta</taxon>
        <taxon>Bryophyta</taxon>
        <taxon>Sphagnophytina</taxon>
        <taxon>Sphagnopsida</taxon>
        <taxon>Sphagnales</taxon>
        <taxon>Sphagnaceae</taxon>
        <taxon>Sphagnum</taxon>
    </lineage>
</organism>
<dbReference type="Proteomes" id="UP001497512">
    <property type="component" value="Chromosome 16"/>
</dbReference>
<feature type="compositionally biased region" description="Basic and acidic residues" evidence="6">
    <location>
        <begin position="529"/>
        <end position="539"/>
    </location>
</feature>
<evidence type="ECO:0000256" key="5">
    <source>
        <dbReference type="ARBA" id="ARBA00023242"/>
    </source>
</evidence>